<dbReference type="InterPro" id="IPR001789">
    <property type="entry name" value="Sig_transdc_resp-reg_receiver"/>
</dbReference>
<dbReference type="Pfam" id="PF00072">
    <property type="entry name" value="Response_reg"/>
    <property type="match status" value="1"/>
</dbReference>
<protein>
    <submittedName>
        <fullName evidence="5">Response regulator receiver domain protein</fullName>
    </submittedName>
</protein>
<dbReference type="PANTHER" id="PTHR44591:SF14">
    <property type="entry name" value="PROTEIN PILG"/>
    <property type="match status" value="1"/>
</dbReference>
<proteinExistence type="predicted"/>
<dbReference type="Gene3D" id="3.40.50.2300">
    <property type="match status" value="1"/>
</dbReference>
<dbReference type="SMART" id="SM00448">
    <property type="entry name" value="REC"/>
    <property type="match status" value="1"/>
</dbReference>
<reference evidence="5 6" key="1">
    <citation type="submission" date="2013-02" db="EMBL/GenBank/DDBJ databases">
        <authorList>
            <person name="Harkins D.M."/>
            <person name="Durkin A.S."/>
            <person name="Brinkac L.M."/>
            <person name="Haft D.H."/>
            <person name="Selengut J.D."/>
            <person name="Sanka R."/>
            <person name="DePew J."/>
            <person name="Purushe J."/>
            <person name="Tulsiani S.M."/>
            <person name="Graham G.C."/>
            <person name="Burns M.-A."/>
            <person name="Dohnt M.F."/>
            <person name="Smythe L.D."/>
            <person name="McKay D.B."/>
            <person name="Craig S.B."/>
            <person name="Vinetz J.M."/>
            <person name="Sutton G.G."/>
            <person name="Nierman W.C."/>
            <person name="Fouts D.E."/>
        </authorList>
    </citation>
    <scope>NUCLEOTIDE SEQUENCE [LARGE SCALE GENOMIC DNA]</scope>
    <source>
        <strain evidence="5 6">LT2050</strain>
    </source>
</reference>
<evidence type="ECO:0000259" key="4">
    <source>
        <dbReference type="PROSITE" id="PS50110"/>
    </source>
</evidence>
<evidence type="ECO:0000313" key="6">
    <source>
        <dbReference type="Proteomes" id="UP000011778"/>
    </source>
</evidence>
<feature type="modified residue" description="4-aspartylphosphate" evidence="3">
    <location>
        <position position="51"/>
    </location>
</feature>
<evidence type="ECO:0000256" key="1">
    <source>
        <dbReference type="ARBA" id="ARBA00022553"/>
    </source>
</evidence>
<dbReference type="InterPro" id="IPR011006">
    <property type="entry name" value="CheY-like_superfamily"/>
</dbReference>
<evidence type="ECO:0000256" key="2">
    <source>
        <dbReference type="ARBA" id="ARBA00023012"/>
    </source>
</evidence>
<organism evidence="5 6">
    <name type="scientific">Leptospira interrogans serovar Copenhageni str. LT2050</name>
    <dbReference type="NCBI Taxonomy" id="1001598"/>
    <lineage>
        <taxon>Bacteria</taxon>
        <taxon>Pseudomonadati</taxon>
        <taxon>Spirochaetota</taxon>
        <taxon>Spirochaetia</taxon>
        <taxon>Leptospirales</taxon>
        <taxon>Leptospiraceae</taxon>
        <taxon>Leptospira</taxon>
    </lineage>
</organism>
<keyword evidence="2" id="KW-0902">Two-component regulatory system</keyword>
<keyword evidence="1 3" id="KW-0597">Phosphoprotein</keyword>
<dbReference type="InterPro" id="IPR050595">
    <property type="entry name" value="Bact_response_regulator"/>
</dbReference>
<name>M3GB81_LEPIT</name>
<dbReference type="GO" id="GO:0000160">
    <property type="term" value="P:phosphorelay signal transduction system"/>
    <property type="evidence" value="ECO:0007669"/>
    <property type="project" value="UniProtKB-KW"/>
</dbReference>
<dbReference type="Proteomes" id="UP000011778">
    <property type="component" value="Unassembled WGS sequence"/>
</dbReference>
<comment type="caution">
    <text evidence="5">The sequence shown here is derived from an EMBL/GenBank/DDBJ whole genome shotgun (WGS) entry which is preliminary data.</text>
</comment>
<evidence type="ECO:0000313" key="5">
    <source>
        <dbReference type="EMBL" id="EMG22625.1"/>
    </source>
</evidence>
<accession>M3GB81</accession>
<dbReference type="PANTHER" id="PTHR44591">
    <property type="entry name" value="STRESS RESPONSE REGULATOR PROTEIN 1"/>
    <property type="match status" value="1"/>
</dbReference>
<feature type="domain" description="Response regulatory" evidence="4">
    <location>
        <begin position="2"/>
        <end position="98"/>
    </location>
</feature>
<dbReference type="AlphaFoldDB" id="M3GB81"/>
<dbReference type="SUPFAM" id="SSF52172">
    <property type="entry name" value="CheY-like"/>
    <property type="match status" value="1"/>
</dbReference>
<evidence type="ECO:0000256" key="3">
    <source>
        <dbReference type="PROSITE-ProRule" id="PRU00169"/>
    </source>
</evidence>
<dbReference type="EMBL" id="AFMD02000184">
    <property type="protein sequence ID" value="EMG22625.1"/>
    <property type="molecule type" value="Genomic_DNA"/>
</dbReference>
<sequence>MKIFIADDEPEIRKSLKEILEDENFEVETFATGKTLLKQLKNDRPSLILLDVWLGKEDGITILEECKKIYPTLPILMISGHGAIEIAVAATKKELWIF</sequence>
<dbReference type="PROSITE" id="PS50110">
    <property type="entry name" value="RESPONSE_REGULATORY"/>
    <property type="match status" value="1"/>
</dbReference>
<gene>
    <name evidence="5" type="ORF">LEP1GSC150_3662</name>
</gene>